<gene>
    <name evidence="1" type="ORF">PLEPLA_LOCUS44922</name>
</gene>
<dbReference type="AlphaFoldDB" id="A0A9N7VXQ6"/>
<protein>
    <submittedName>
        <fullName evidence="1">Uncharacterized protein</fullName>
    </submittedName>
</protein>
<organism evidence="1 2">
    <name type="scientific">Pleuronectes platessa</name>
    <name type="common">European plaice</name>
    <dbReference type="NCBI Taxonomy" id="8262"/>
    <lineage>
        <taxon>Eukaryota</taxon>
        <taxon>Metazoa</taxon>
        <taxon>Chordata</taxon>
        <taxon>Craniata</taxon>
        <taxon>Vertebrata</taxon>
        <taxon>Euteleostomi</taxon>
        <taxon>Actinopterygii</taxon>
        <taxon>Neopterygii</taxon>
        <taxon>Teleostei</taxon>
        <taxon>Neoteleostei</taxon>
        <taxon>Acanthomorphata</taxon>
        <taxon>Carangaria</taxon>
        <taxon>Pleuronectiformes</taxon>
        <taxon>Pleuronectoidei</taxon>
        <taxon>Pleuronectidae</taxon>
        <taxon>Pleuronectes</taxon>
    </lineage>
</organism>
<dbReference type="Proteomes" id="UP001153269">
    <property type="component" value="Unassembled WGS sequence"/>
</dbReference>
<sequence length="72" mass="8261">MGLGYTPSPPAAIHTEAFTVRARSHREQRMQEQQQQHTLTDRACVQEEKLTLLPTNCVRENFNKPLVSGKER</sequence>
<accession>A0A9N7VXQ6</accession>
<evidence type="ECO:0000313" key="1">
    <source>
        <dbReference type="EMBL" id="CAB1457118.1"/>
    </source>
</evidence>
<keyword evidence="2" id="KW-1185">Reference proteome</keyword>
<dbReference type="EMBL" id="CADEAL010004325">
    <property type="protein sequence ID" value="CAB1457118.1"/>
    <property type="molecule type" value="Genomic_DNA"/>
</dbReference>
<name>A0A9N7VXQ6_PLEPL</name>
<proteinExistence type="predicted"/>
<evidence type="ECO:0000313" key="2">
    <source>
        <dbReference type="Proteomes" id="UP001153269"/>
    </source>
</evidence>
<comment type="caution">
    <text evidence="1">The sequence shown here is derived from an EMBL/GenBank/DDBJ whole genome shotgun (WGS) entry which is preliminary data.</text>
</comment>
<reference evidence="1" key="1">
    <citation type="submission" date="2020-03" db="EMBL/GenBank/DDBJ databases">
        <authorList>
            <person name="Weist P."/>
        </authorList>
    </citation>
    <scope>NUCLEOTIDE SEQUENCE</scope>
</reference>